<feature type="active site" description="Proton acceptor" evidence="3">
    <location>
        <position position="135"/>
    </location>
</feature>
<comment type="caution">
    <text evidence="7">The sequence shown here is derived from an EMBL/GenBank/DDBJ whole genome shotgun (WGS) entry which is preliminary data.</text>
</comment>
<dbReference type="CDD" id="cd03360">
    <property type="entry name" value="LbH_AT_putative"/>
    <property type="match status" value="1"/>
</dbReference>
<dbReference type="InterPro" id="IPR011004">
    <property type="entry name" value="Trimer_LpxA-like_sf"/>
</dbReference>
<dbReference type="PROSITE" id="PS00101">
    <property type="entry name" value="HEXAPEP_TRANSFERASES"/>
    <property type="match status" value="1"/>
</dbReference>
<evidence type="ECO:0000313" key="7">
    <source>
        <dbReference type="EMBL" id="PXA65712.1"/>
    </source>
</evidence>
<feature type="region of interest" description="Disordered" evidence="5">
    <location>
        <begin position="205"/>
        <end position="228"/>
    </location>
</feature>
<dbReference type="SUPFAM" id="SSF51161">
    <property type="entry name" value="Trimeric LpxA-like enzymes"/>
    <property type="match status" value="1"/>
</dbReference>
<evidence type="ECO:0000256" key="5">
    <source>
        <dbReference type="SAM" id="MobiDB-lite"/>
    </source>
</evidence>
<evidence type="ECO:0000313" key="8">
    <source>
        <dbReference type="Proteomes" id="UP000246722"/>
    </source>
</evidence>
<dbReference type="Pfam" id="PF17836">
    <property type="entry name" value="PglD_N"/>
    <property type="match status" value="1"/>
</dbReference>
<organism evidence="7 8">
    <name type="scientific">Cryobacterium arcticum</name>
    <dbReference type="NCBI Taxonomy" id="670052"/>
    <lineage>
        <taxon>Bacteria</taxon>
        <taxon>Bacillati</taxon>
        <taxon>Actinomycetota</taxon>
        <taxon>Actinomycetes</taxon>
        <taxon>Micrococcales</taxon>
        <taxon>Microbacteriaceae</taxon>
        <taxon>Cryobacterium</taxon>
    </lineage>
</organism>
<evidence type="ECO:0000256" key="2">
    <source>
        <dbReference type="ARBA" id="ARBA00022737"/>
    </source>
</evidence>
<evidence type="ECO:0000259" key="6">
    <source>
        <dbReference type="Pfam" id="PF17836"/>
    </source>
</evidence>
<evidence type="ECO:0000256" key="3">
    <source>
        <dbReference type="PIRSR" id="PIRSR620019-1"/>
    </source>
</evidence>
<dbReference type="InterPro" id="IPR050179">
    <property type="entry name" value="Trans_hexapeptide_repeat"/>
</dbReference>
<feature type="domain" description="PglD N-terminal" evidence="6">
    <location>
        <begin position="4"/>
        <end position="77"/>
    </location>
</feature>
<feature type="site" description="Increases basicity of active site His" evidence="3">
    <location>
        <position position="136"/>
    </location>
</feature>
<dbReference type="GO" id="GO:0016740">
    <property type="term" value="F:transferase activity"/>
    <property type="evidence" value="ECO:0007669"/>
    <property type="project" value="UniProtKB-KW"/>
</dbReference>
<feature type="binding site" evidence="4">
    <location>
        <position position="65"/>
    </location>
    <ligand>
        <name>substrate</name>
    </ligand>
</feature>
<evidence type="ECO:0000256" key="1">
    <source>
        <dbReference type="ARBA" id="ARBA00022679"/>
    </source>
</evidence>
<keyword evidence="1 7" id="KW-0808">Transferase</keyword>
<dbReference type="OrthoDB" id="3697257at2"/>
<sequence length="228" mass="23044">MTDLVLVGASGLAREVLADSAGRGRIIGLLDDDGSRHGSVLAGVRVLGGIDLALDLDAELLVCVGSGLARKRIVHRLTERGIGQDRYATFVSPAAHVPPGTSIGPGSILLAGVVATANVTVGSHVVVMPNSTLTHDDVIADYVTLAAGVALGGSVVLEHASYLGMNSSVRQGVWVGESAIVGMGAVVLTDVPAGETWAGVPARRLESGRSGTSAGDGVHPVPTVRARP</sequence>
<dbReference type="Gene3D" id="3.40.50.20">
    <property type="match status" value="1"/>
</dbReference>
<protein>
    <submittedName>
        <fullName evidence="7">Acetyltransferase</fullName>
    </submittedName>
</protein>
<dbReference type="Proteomes" id="UP000246722">
    <property type="component" value="Unassembled WGS sequence"/>
</dbReference>
<reference evidence="7 8" key="1">
    <citation type="submission" date="2018-05" db="EMBL/GenBank/DDBJ databases">
        <title>Genetic diversity of glacier-inhabiting Cryobacterium bacteria in China and description of Cryobacterium mengkeensis sp. nov. and Arthrobacter glacialis sp. nov.</title>
        <authorList>
            <person name="Liu Q."/>
            <person name="Xin Y.-H."/>
        </authorList>
    </citation>
    <scope>NUCLEOTIDE SEQUENCE [LARGE SCALE GENOMIC DNA]</scope>
    <source>
        <strain evidence="7 8">SK-1</strain>
    </source>
</reference>
<dbReference type="InterPro" id="IPR041561">
    <property type="entry name" value="PglD_N"/>
</dbReference>
<dbReference type="PANTHER" id="PTHR43300:SF7">
    <property type="entry name" value="UDP-N-ACETYLBACILLOSAMINE N-ACETYLTRANSFERASE"/>
    <property type="match status" value="1"/>
</dbReference>
<keyword evidence="8" id="KW-1185">Reference proteome</keyword>
<proteinExistence type="predicted"/>
<name>A0A317ZJG4_9MICO</name>
<dbReference type="InterPro" id="IPR018357">
    <property type="entry name" value="Hexapep_transf_CS"/>
</dbReference>
<accession>A0A317ZJG4</accession>
<dbReference type="PANTHER" id="PTHR43300">
    <property type="entry name" value="ACETYLTRANSFERASE"/>
    <property type="match status" value="1"/>
</dbReference>
<dbReference type="InterPro" id="IPR020019">
    <property type="entry name" value="AcTrfase_PglD-like"/>
</dbReference>
<dbReference type="NCBIfam" id="TIGR03570">
    <property type="entry name" value="NeuD_NnaD"/>
    <property type="match status" value="1"/>
</dbReference>
<dbReference type="AlphaFoldDB" id="A0A317ZJG4"/>
<dbReference type="RefSeq" id="WP_110128688.1">
    <property type="nucleotide sequence ID" value="NZ_QHLY01000013.1"/>
</dbReference>
<dbReference type="Gene3D" id="2.160.10.10">
    <property type="entry name" value="Hexapeptide repeat proteins"/>
    <property type="match status" value="1"/>
</dbReference>
<evidence type="ECO:0000256" key="4">
    <source>
        <dbReference type="PIRSR" id="PIRSR620019-2"/>
    </source>
</evidence>
<keyword evidence="2" id="KW-0677">Repeat</keyword>
<gene>
    <name evidence="7" type="ORF">CTB96_19785</name>
</gene>
<dbReference type="EMBL" id="QHLY01000013">
    <property type="protein sequence ID" value="PXA65712.1"/>
    <property type="molecule type" value="Genomic_DNA"/>
</dbReference>